<feature type="transmembrane region" description="Helical" evidence="9">
    <location>
        <begin position="506"/>
        <end position="523"/>
    </location>
</feature>
<dbReference type="InterPro" id="IPR019546">
    <property type="entry name" value="TAT_signal_bac_arc"/>
</dbReference>
<feature type="domain" description="4Fe-4S ferredoxin-type" evidence="10">
    <location>
        <begin position="142"/>
        <end position="174"/>
    </location>
</feature>
<dbReference type="PANTHER" id="PTHR43545">
    <property type="entry name" value="FORMATE DEHYDROGENASE, NITRATE-INDUCIBLE, IRON-SULFUR SUBUNIT"/>
    <property type="match status" value="1"/>
</dbReference>
<dbReference type="InterPro" id="IPR017896">
    <property type="entry name" value="4Fe4S_Fe-S-bd"/>
</dbReference>
<keyword evidence="5" id="KW-0677">Repeat</keyword>
<keyword evidence="3" id="KW-0004">4Fe-4S</keyword>
<evidence type="ECO:0000313" key="11">
    <source>
        <dbReference type="EMBL" id="ACL08639.1"/>
    </source>
</evidence>
<dbReference type="Pfam" id="PF13247">
    <property type="entry name" value="Fer4_11"/>
    <property type="match status" value="1"/>
</dbReference>
<feature type="transmembrane region" description="Helical" evidence="9">
    <location>
        <begin position="458"/>
        <end position="477"/>
    </location>
</feature>
<dbReference type="eggNOG" id="COG0437">
    <property type="taxonomic scope" value="Bacteria"/>
</dbReference>
<dbReference type="NCBIfam" id="TIGR01409">
    <property type="entry name" value="TAT_signal_seq"/>
    <property type="match status" value="1"/>
</dbReference>
<dbReference type="PROSITE" id="PS51318">
    <property type="entry name" value="TAT"/>
    <property type="match status" value="1"/>
</dbReference>
<accession>B8DLZ5</accession>
<comment type="subunit">
    <text evidence="2">Heterodimer of a large and a small subunit.</text>
</comment>
<feature type="domain" description="4Fe-4S ferredoxin-type" evidence="10">
    <location>
        <begin position="67"/>
        <end position="97"/>
    </location>
</feature>
<keyword evidence="9" id="KW-1133">Transmembrane helix</keyword>
<dbReference type="PROSITE" id="PS51379">
    <property type="entry name" value="4FE4S_FER_2"/>
    <property type="match status" value="3"/>
</dbReference>
<dbReference type="Gene3D" id="3.30.70.20">
    <property type="match status" value="2"/>
</dbReference>
<keyword evidence="9" id="KW-0812">Transmembrane</keyword>
<feature type="compositionally biased region" description="Low complexity" evidence="8">
    <location>
        <begin position="385"/>
        <end position="406"/>
    </location>
</feature>
<sequence>MTTRTSHAASPRRLSRRGFLKGLAGTGFAGSASLATGMFPSTAEGAGVGGNTSAPSGRGASGNDGPLATLIDISACVGCGACVQACRERNAARYPEPRKPFPPMFPASVKAEDWSARRDTDDRLTPYNWLYIQNVTVQHGGHQVELNIPRRCLHCDNPPCANLCPWGAARREASGTVSIDADICLGGAKCRTVCPWQIPQRQTGVGLYLNLLPRYAGNGVMYKCDRCADVVARGGTPACMEACPNAVQSIGPRNAIIAQARRLAAERGGHLYGLDENGGTSTIYLSPVPFTAIQAALEAATTAAKPVSMQDGKQDGGQDTGKAPAQASATLGPGRPHFRAVGDAMRGETMLAAALVTAPLAGAGAALLRVARGISDMASANANDPGAPNASTTAGTPGTTGIPDAASPAHPRPVARWLWIACATVLGVTGMAQMPIAARYGIAAVPGLAWTADFHFTHLLHYGGAAVLLALSAWLAVRALAGPRIRRLFAAHPLPTPYRLTGGGRLRLWLVAALIVTGGMRVAKNLPGFDWGPTLTMYLDWTHLGLAGLLGMASLALALTGRSAWTAPVPASRSAARPAPPDHHPEHPPRA</sequence>
<keyword evidence="9" id="KW-0472">Membrane</keyword>
<feature type="region of interest" description="Disordered" evidence="8">
    <location>
        <begin position="306"/>
        <end position="340"/>
    </location>
</feature>
<gene>
    <name evidence="11" type="ordered locus">DvMF_1693</name>
</gene>
<dbReference type="AlphaFoldDB" id="B8DLZ5"/>
<dbReference type="STRING" id="883.DvMF_1693"/>
<comment type="subcellular location">
    <subcellularLocation>
        <location evidence="1">Periplasm</location>
    </subcellularLocation>
</comment>
<dbReference type="KEGG" id="dvm:DvMF_1693"/>
<evidence type="ECO:0000256" key="1">
    <source>
        <dbReference type="ARBA" id="ARBA00004418"/>
    </source>
</evidence>
<reference evidence="11" key="1">
    <citation type="submission" date="2008-10" db="EMBL/GenBank/DDBJ databases">
        <title>Complete sequence of Desulfovibrio vulgaris str. 'Miyazaki F'.</title>
        <authorList>
            <person name="Lucas S."/>
            <person name="Copeland A."/>
            <person name="Lapidus A."/>
            <person name="Glavina del Rio T."/>
            <person name="Dalin E."/>
            <person name="Tice H."/>
            <person name="Bruce D."/>
            <person name="Goodwin L."/>
            <person name="Pitluck S."/>
            <person name="Sims D."/>
            <person name="Brettin T."/>
            <person name="Detter J.C."/>
            <person name="Han C."/>
            <person name="Larimer F."/>
            <person name="Land M."/>
            <person name="Hauser L."/>
            <person name="Kyrpides N."/>
            <person name="Mikhailova N."/>
            <person name="Hazen T.C."/>
            <person name="Richardson P."/>
        </authorList>
    </citation>
    <scope>NUCLEOTIDE SEQUENCE</scope>
    <source>
        <strain evidence="11">Miyazaki F</strain>
    </source>
</reference>
<dbReference type="GO" id="GO:0042597">
    <property type="term" value="C:periplasmic space"/>
    <property type="evidence" value="ECO:0007669"/>
    <property type="project" value="UniProtKB-SubCell"/>
</dbReference>
<feature type="transmembrane region" description="Helical" evidence="9">
    <location>
        <begin position="543"/>
        <end position="565"/>
    </location>
</feature>
<feature type="transmembrane region" description="Helical" evidence="9">
    <location>
        <begin position="417"/>
        <end position="438"/>
    </location>
</feature>
<dbReference type="GO" id="GO:0051539">
    <property type="term" value="F:4 iron, 4 sulfur cluster binding"/>
    <property type="evidence" value="ECO:0007669"/>
    <property type="project" value="UniProtKB-KW"/>
</dbReference>
<protein>
    <submittedName>
        <fullName evidence="11">4Fe-4S ferredoxin iron-sulfur binding domain protein</fullName>
    </submittedName>
</protein>
<dbReference type="InterPro" id="IPR051555">
    <property type="entry name" value="FDH_Electron_Transfer_Unit"/>
</dbReference>
<feature type="transmembrane region" description="Helical" evidence="9">
    <location>
        <begin position="349"/>
        <end position="368"/>
    </location>
</feature>
<organism evidence="11">
    <name type="scientific">Nitratidesulfovibrio vulgaris (strain DSM 19637 / Miyazaki F)</name>
    <name type="common">Desulfovibrio vulgaris</name>
    <dbReference type="NCBI Taxonomy" id="883"/>
    <lineage>
        <taxon>Bacteria</taxon>
        <taxon>Pseudomonadati</taxon>
        <taxon>Thermodesulfobacteriota</taxon>
        <taxon>Desulfovibrionia</taxon>
        <taxon>Desulfovibrionales</taxon>
        <taxon>Desulfovibrionaceae</taxon>
        <taxon>Nitratidesulfovibrio</taxon>
    </lineage>
</organism>
<dbReference type="SUPFAM" id="SSF54862">
    <property type="entry name" value="4Fe-4S ferredoxins"/>
    <property type="match status" value="1"/>
</dbReference>
<proteinExistence type="predicted"/>
<evidence type="ECO:0000256" key="5">
    <source>
        <dbReference type="ARBA" id="ARBA00022737"/>
    </source>
</evidence>
<evidence type="ECO:0000256" key="6">
    <source>
        <dbReference type="ARBA" id="ARBA00023004"/>
    </source>
</evidence>
<dbReference type="PANTHER" id="PTHR43545:SF4">
    <property type="entry name" value="IRON-SULFUR PROTEIN"/>
    <property type="match status" value="1"/>
</dbReference>
<evidence type="ECO:0000259" key="10">
    <source>
        <dbReference type="PROSITE" id="PS51379"/>
    </source>
</evidence>
<dbReference type="GO" id="GO:0046872">
    <property type="term" value="F:metal ion binding"/>
    <property type="evidence" value="ECO:0007669"/>
    <property type="project" value="UniProtKB-KW"/>
</dbReference>
<keyword evidence="4" id="KW-0479">Metal-binding</keyword>
<evidence type="ECO:0000256" key="4">
    <source>
        <dbReference type="ARBA" id="ARBA00022723"/>
    </source>
</evidence>
<evidence type="ECO:0000256" key="8">
    <source>
        <dbReference type="SAM" id="MobiDB-lite"/>
    </source>
</evidence>
<evidence type="ECO:0000256" key="3">
    <source>
        <dbReference type="ARBA" id="ARBA00022485"/>
    </source>
</evidence>
<evidence type="ECO:0000256" key="9">
    <source>
        <dbReference type="SAM" id="Phobius"/>
    </source>
</evidence>
<feature type="region of interest" description="Disordered" evidence="8">
    <location>
        <begin position="570"/>
        <end position="591"/>
    </location>
</feature>
<feature type="domain" description="4Fe-4S ferredoxin-type" evidence="10">
    <location>
        <begin position="175"/>
        <end position="204"/>
    </location>
</feature>
<dbReference type="EMBL" id="CP001197">
    <property type="protein sequence ID" value="ACL08639.1"/>
    <property type="molecule type" value="Genomic_DNA"/>
</dbReference>
<name>B8DLZ5_NITV9</name>
<feature type="region of interest" description="Disordered" evidence="8">
    <location>
        <begin position="380"/>
        <end position="407"/>
    </location>
</feature>
<evidence type="ECO:0000256" key="7">
    <source>
        <dbReference type="ARBA" id="ARBA00023014"/>
    </source>
</evidence>
<keyword evidence="6" id="KW-0408">Iron</keyword>
<dbReference type="HOGENOM" id="CLU_514574_0_0_7"/>
<evidence type="ECO:0000256" key="2">
    <source>
        <dbReference type="ARBA" id="ARBA00011771"/>
    </source>
</evidence>
<feature type="compositionally biased region" description="Basic and acidic residues" evidence="8">
    <location>
        <begin position="580"/>
        <end position="591"/>
    </location>
</feature>
<dbReference type="InterPro" id="IPR006311">
    <property type="entry name" value="TAT_signal"/>
</dbReference>
<keyword evidence="7" id="KW-0411">Iron-sulfur</keyword>